<protein>
    <submittedName>
        <fullName evidence="2">Uncharacterized protein</fullName>
    </submittedName>
</protein>
<comment type="caution">
    <text evidence="2">The sequence shown here is derived from an EMBL/GenBank/DDBJ whole genome shotgun (WGS) entry which is preliminary data.</text>
</comment>
<feature type="region of interest" description="Disordered" evidence="1">
    <location>
        <begin position="75"/>
        <end position="104"/>
    </location>
</feature>
<dbReference type="Proteomes" id="UP000232062">
    <property type="component" value="Unassembled WGS sequence"/>
</dbReference>
<dbReference type="EMBL" id="PIQI01000015">
    <property type="protein sequence ID" value="PJZ05553.1"/>
    <property type="molecule type" value="Genomic_DNA"/>
</dbReference>
<dbReference type="AlphaFoldDB" id="A0A2M9WDC4"/>
<accession>A0A2M9WDC4</accession>
<evidence type="ECO:0000256" key="1">
    <source>
        <dbReference type="SAM" id="MobiDB-lite"/>
    </source>
</evidence>
<proteinExistence type="predicted"/>
<evidence type="ECO:0000313" key="2">
    <source>
        <dbReference type="EMBL" id="PJZ05553.1"/>
    </source>
</evidence>
<sequence length="104" mass="11574">MMCSKDMTGHAIIGEAAVSLAMREKEITVSALIIELDAMLRVENLSVRRQSISHAVEWLGDFRSIGVRPDTAGAERSWMMPDMPHSGSEEESVIRLQADDKDMK</sequence>
<name>A0A2M9WDC4_9GAMM</name>
<reference evidence="2 3" key="1">
    <citation type="submission" date="2017-11" db="EMBL/GenBank/DDBJ databases">
        <title>The genome sequence of Pantoea rodasii DSM 26611.</title>
        <authorList>
            <person name="Gao J."/>
            <person name="Mao X."/>
            <person name="Sun J."/>
        </authorList>
    </citation>
    <scope>NUCLEOTIDE SEQUENCE [LARGE SCALE GENOMIC DNA]</scope>
    <source>
        <strain evidence="2 3">DSM 26611</strain>
    </source>
</reference>
<evidence type="ECO:0000313" key="3">
    <source>
        <dbReference type="Proteomes" id="UP000232062"/>
    </source>
</evidence>
<organism evidence="2 3">
    <name type="scientific">Pantoea rodasii</name>
    <dbReference type="NCBI Taxonomy" id="1076549"/>
    <lineage>
        <taxon>Bacteria</taxon>
        <taxon>Pseudomonadati</taxon>
        <taxon>Pseudomonadota</taxon>
        <taxon>Gammaproteobacteria</taxon>
        <taxon>Enterobacterales</taxon>
        <taxon>Erwiniaceae</taxon>
        <taxon>Pantoea</taxon>
    </lineage>
</organism>
<keyword evidence="3" id="KW-1185">Reference proteome</keyword>
<gene>
    <name evidence="2" type="ORF">PRCB_10955</name>
</gene>